<dbReference type="NCBIfam" id="TIGR00382">
    <property type="entry name" value="clpX"/>
    <property type="match status" value="1"/>
</dbReference>
<organism evidence="10 11">
    <name type="scientific">Candidatus Akkermansia intestinigallinarum</name>
    <dbReference type="NCBI Taxonomy" id="2838431"/>
    <lineage>
        <taxon>Bacteria</taxon>
        <taxon>Pseudomonadati</taxon>
        <taxon>Verrucomicrobiota</taxon>
        <taxon>Verrucomicrobiia</taxon>
        <taxon>Verrucomicrobiales</taxon>
        <taxon>Akkermansiaceae</taxon>
        <taxon>Akkermansia</taxon>
    </lineage>
</organism>
<dbReference type="InterPro" id="IPR004487">
    <property type="entry name" value="Clp_protease_ATP-bd_su_ClpX"/>
</dbReference>
<dbReference type="NCBIfam" id="NF003745">
    <property type="entry name" value="PRK05342.1"/>
    <property type="match status" value="1"/>
</dbReference>
<keyword evidence="10" id="KW-0378">Hydrolase</keyword>
<comment type="caution">
    <text evidence="10">The sequence shown here is derived from an EMBL/GenBank/DDBJ whole genome shotgun (WGS) entry which is preliminary data.</text>
</comment>
<dbReference type="GO" id="GO:0140662">
    <property type="term" value="F:ATP-dependent protein folding chaperone"/>
    <property type="evidence" value="ECO:0007669"/>
    <property type="project" value="InterPro"/>
</dbReference>
<keyword evidence="4 6" id="KW-0067">ATP-binding</keyword>
<comment type="function">
    <text evidence="6">ATP-dependent specificity component of the Clp protease. It directs the protease to specific substrates. Can perform chaperone functions in the absence of ClpP.</text>
</comment>
<dbReference type="Proteomes" id="UP000823964">
    <property type="component" value="Unassembled WGS sequence"/>
</dbReference>
<feature type="binding site" evidence="6">
    <location>
        <position position="8"/>
    </location>
    <ligand>
        <name>Zn(2+)</name>
        <dbReference type="ChEBI" id="CHEBI:29105"/>
    </ligand>
</feature>
<dbReference type="GO" id="GO:0051301">
    <property type="term" value="P:cell division"/>
    <property type="evidence" value="ECO:0007669"/>
    <property type="project" value="TreeGrafter"/>
</dbReference>
<reference evidence="10" key="1">
    <citation type="journal article" date="2021" name="PeerJ">
        <title>Extensive microbial diversity within the chicken gut microbiome revealed by metagenomics and culture.</title>
        <authorList>
            <person name="Gilroy R."/>
            <person name="Ravi A."/>
            <person name="Getino M."/>
            <person name="Pursley I."/>
            <person name="Horton D.L."/>
            <person name="Alikhan N.F."/>
            <person name="Baker D."/>
            <person name="Gharbi K."/>
            <person name="Hall N."/>
            <person name="Watson M."/>
            <person name="Adriaenssens E.M."/>
            <person name="Foster-Nyarko E."/>
            <person name="Jarju S."/>
            <person name="Secka A."/>
            <person name="Antonio M."/>
            <person name="Oren A."/>
            <person name="Chaudhuri R.R."/>
            <person name="La Ragione R."/>
            <person name="Hildebrand F."/>
            <person name="Pallen M.J."/>
        </authorList>
    </citation>
    <scope>NUCLEOTIDE SEQUENCE</scope>
    <source>
        <strain evidence="10">14975</strain>
    </source>
</reference>
<keyword evidence="2 6" id="KW-0547">Nucleotide-binding</keyword>
<dbReference type="SUPFAM" id="SSF52540">
    <property type="entry name" value="P-loop containing nucleoside triphosphate hydrolases"/>
    <property type="match status" value="1"/>
</dbReference>
<evidence type="ECO:0000313" key="10">
    <source>
        <dbReference type="EMBL" id="HIX19891.1"/>
    </source>
</evidence>
<evidence type="ECO:0000256" key="3">
    <source>
        <dbReference type="ARBA" id="ARBA00022833"/>
    </source>
</evidence>
<keyword evidence="3 6" id="KW-0862">Zinc</keyword>
<evidence type="ECO:0000256" key="6">
    <source>
        <dbReference type="HAMAP-Rule" id="MF_00175"/>
    </source>
</evidence>
<feature type="region of interest" description="Disordered" evidence="7">
    <location>
        <begin position="433"/>
        <end position="461"/>
    </location>
</feature>
<dbReference type="GO" id="GO:0005524">
    <property type="term" value="F:ATP binding"/>
    <property type="evidence" value="ECO:0007669"/>
    <property type="project" value="UniProtKB-UniRule"/>
</dbReference>
<feature type="domain" description="AAA+ ATPase" evidence="8">
    <location>
        <begin position="134"/>
        <end position="392"/>
    </location>
</feature>
<proteinExistence type="inferred from homology"/>
<dbReference type="FunFam" id="1.10.8.60:FF:000002">
    <property type="entry name" value="ATP-dependent Clp protease ATP-binding subunit ClpX"/>
    <property type="match status" value="1"/>
</dbReference>
<evidence type="ECO:0000256" key="5">
    <source>
        <dbReference type="ARBA" id="ARBA00023186"/>
    </source>
</evidence>
<dbReference type="PANTHER" id="PTHR48102">
    <property type="entry name" value="ATP-DEPENDENT CLP PROTEASE ATP-BINDING SUBUNIT CLPX-LIKE, MITOCHONDRIAL-RELATED"/>
    <property type="match status" value="1"/>
</dbReference>
<dbReference type="HAMAP" id="MF_00175">
    <property type="entry name" value="ClpX"/>
    <property type="match status" value="1"/>
</dbReference>
<dbReference type="EMBL" id="DXFQ01000082">
    <property type="protein sequence ID" value="HIX19891.1"/>
    <property type="molecule type" value="Genomic_DNA"/>
</dbReference>
<gene>
    <name evidence="6 10" type="primary">clpX</name>
    <name evidence="10" type="ORF">H9862_04715</name>
</gene>
<dbReference type="GO" id="GO:0009376">
    <property type="term" value="C:HslUV protease complex"/>
    <property type="evidence" value="ECO:0007669"/>
    <property type="project" value="TreeGrafter"/>
</dbReference>
<dbReference type="InterPro" id="IPR019489">
    <property type="entry name" value="Clp_ATPase_C"/>
</dbReference>
<feature type="compositionally biased region" description="Low complexity" evidence="7">
    <location>
        <begin position="437"/>
        <end position="449"/>
    </location>
</feature>
<keyword evidence="1 6" id="KW-0479">Metal-binding</keyword>
<feature type="domain" description="Clp ATPase C-terminal" evidence="9">
    <location>
        <begin position="340"/>
        <end position="434"/>
    </location>
</feature>
<feature type="binding site" evidence="6">
    <location>
        <position position="11"/>
    </location>
    <ligand>
        <name>Zn(2+)</name>
        <dbReference type="ChEBI" id="CHEBI:29105"/>
    </ligand>
</feature>
<feature type="binding site" evidence="6">
    <location>
        <position position="30"/>
    </location>
    <ligand>
        <name>Zn(2+)</name>
        <dbReference type="ChEBI" id="CHEBI:29105"/>
    </ligand>
</feature>
<evidence type="ECO:0000256" key="7">
    <source>
        <dbReference type="SAM" id="MobiDB-lite"/>
    </source>
</evidence>
<comment type="similarity">
    <text evidence="6">Belongs to the ClpX chaperone family.</text>
</comment>
<dbReference type="FunFam" id="3.40.50.300:FF:000005">
    <property type="entry name" value="ATP-dependent Clp protease ATP-binding subunit ClpX"/>
    <property type="match status" value="1"/>
</dbReference>
<keyword evidence="5 6" id="KW-0143">Chaperone</keyword>
<sequence>MAKAPKVCDLCGNTESDGRPMLSVGGANICFQCIEGLTYHMFQSEMGDIAADRILALVRGTHPELLPQDKHDDSPVLEVETKQLDELPTPEQLHNMLDQYVIGQELAKRTLCVAVYNHYLRLRQPKTDDGTEIEKSNILLAGSTGSGKTLLAKTLARILDVPFCIVDATTLTEAGYVGEDVENIILRLLQAADMNVAKAERGIIYVDEIDKIGRKTQNVSITRDVSGEGVQQALLKIIEGTECNIPPKGGRKHPNEQYIRVNTENILFICGGAFVGLEGIIRKRIGSSSMGFASIVEEQDTKEYTEEEVLAKAMPEDFFQFGMIPELMGRLPIFAPLTTLSEDQLVELLTQPKNALVKQYGKLLGMSGVKLDVREGALRAMAKQAIERGTGARALRGIFERLMLDVMYKVPSDKSIDVVTITEEAVTGKGEPVITRKAALPETPAAPAAEADKKTKARRKA</sequence>
<dbReference type="GO" id="GO:0016887">
    <property type="term" value="F:ATP hydrolysis activity"/>
    <property type="evidence" value="ECO:0007669"/>
    <property type="project" value="InterPro"/>
</dbReference>
<dbReference type="Gene3D" id="3.40.50.300">
    <property type="entry name" value="P-loop containing nucleotide triphosphate hydrolases"/>
    <property type="match status" value="1"/>
</dbReference>
<evidence type="ECO:0000259" key="8">
    <source>
        <dbReference type="SMART" id="SM00382"/>
    </source>
</evidence>
<dbReference type="GO" id="GO:0051603">
    <property type="term" value="P:proteolysis involved in protein catabolic process"/>
    <property type="evidence" value="ECO:0007669"/>
    <property type="project" value="TreeGrafter"/>
</dbReference>
<dbReference type="Pfam" id="PF07724">
    <property type="entry name" value="AAA_2"/>
    <property type="match status" value="1"/>
</dbReference>
<dbReference type="InterPro" id="IPR027417">
    <property type="entry name" value="P-loop_NTPase"/>
</dbReference>
<dbReference type="InterPro" id="IPR046425">
    <property type="entry name" value="ClpX_bact"/>
</dbReference>
<dbReference type="InterPro" id="IPR050052">
    <property type="entry name" value="ATP-dep_Clp_protease_ClpX"/>
</dbReference>
<dbReference type="PANTHER" id="PTHR48102:SF7">
    <property type="entry name" value="ATP-DEPENDENT CLP PROTEASE ATP-BINDING SUBUNIT CLPX-LIKE, MITOCHONDRIAL"/>
    <property type="match status" value="1"/>
</dbReference>
<dbReference type="Gene3D" id="1.10.8.60">
    <property type="match status" value="1"/>
</dbReference>
<dbReference type="SMART" id="SM01086">
    <property type="entry name" value="ClpB_D2-small"/>
    <property type="match status" value="1"/>
</dbReference>
<evidence type="ECO:0000256" key="4">
    <source>
        <dbReference type="ARBA" id="ARBA00022840"/>
    </source>
</evidence>
<keyword evidence="10" id="KW-0645">Protease</keyword>
<dbReference type="CDD" id="cd19497">
    <property type="entry name" value="RecA-like_ClpX"/>
    <property type="match status" value="1"/>
</dbReference>
<evidence type="ECO:0000259" key="9">
    <source>
        <dbReference type="SMART" id="SM01086"/>
    </source>
</evidence>
<comment type="subunit">
    <text evidence="6">Component of the ClpX-ClpP complex. Forms a hexameric ring that, in the presence of ATP, binds to fourteen ClpP subunits assembled into a disk-like structure with a central cavity, resembling the structure of eukaryotic proteasomes.</text>
</comment>
<accession>A0A9D1VB42</accession>
<dbReference type="GO" id="GO:0008233">
    <property type="term" value="F:peptidase activity"/>
    <property type="evidence" value="ECO:0007669"/>
    <property type="project" value="UniProtKB-KW"/>
</dbReference>
<feature type="binding site" evidence="6">
    <location>
        <position position="33"/>
    </location>
    <ligand>
        <name>Zn(2+)</name>
        <dbReference type="ChEBI" id="CHEBI:29105"/>
    </ligand>
</feature>
<evidence type="ECO:0000313" key="11">
    <source>
        <dbReference type="Proteomes" id="UP000823964"/>
    </source>
</evidence>
<dbReference type="GO" id="GO:0051082">
    <property type="term" value="F:unfolded protein binding"/>
    <property type="evidence" value="ECO:0007669"/>
    <property type="project" value="UniProtKB-UniRule"/>
</dbReference>
<protein>
    <recommendedName>
        <fullName evidence="6">ATP-dependent Clp protease ATP-binding subunit ClpX</fullName>
    </recommendedName>
</protein>
<dbReference type="InterPro" id="IPR003959">
    <property type="entry name" value="ATPase_AAA_core"/>
</dbReference>
<reference evidence="10" key="2">
    <citation type="submission" date="2021-04" db="EMBL/GenBank/DDBJ databases">
        <authorList>
            <person name="Gilroy R."/>
        </authorList>
    </citation>
    <scope>NUCLEOTIDE SEQUENCE</scope>
    <source>
        <strain evidence="10">14975</strain>
    </source>
</reference>
<dbReference type="Pfam" id="PF10431">
    <property type="entry name" value="ClpB_D2-small"/>
    <property type="match status" value="1"/>
</dbReference>
<evidence type="ECO:0000256" key="1">
    <source>
        <dbReference type="ARBA" id="ARBA00022723"/>
    </source>
</evidence>
<feature type="binding site" evidence="6">
    <location>
        <begin position="143"/>
        <end position="150"/>
    </location>
    <ligand>
        <name>ATP</name>
        <dbReference type="ChEBI" id="CHEBI:30616"/>
    </ligand>
</feature>
<dbReference type="SMART" id="SM00382">
    <property type="entry name" value="AAA"/>
    <property type="match status" value="1"/>
</dbReference>
<dbReference type="GO" id="GO:0046872">
    <property type="term" value="F:metal ion binding"/>
    <property type="evidence" value="ECO:0007669"/>
    <property type="project" value="UniProtKB-KW"/>
</dbReference>
<dbReference type="InterPro" id="IPR003593">
    <property type="entry name" value="AAA+_ATPase"/>
</dbReference>
<name>A0A9D1VB42_9BACT</name>
<evidence type="ECO:0000256" key="2">
    <source>
        <dbReference type="ARBA" id="ARBA00022741"/>
    </source>
</evidence>
<dbReference type="AlphaFoldDB" id="A0A9D1VB42"/>